<dbReference type="STRING" id="748909.SAMN05192575_106149"/>
<reference evidence="3" key="1">
    <citation type="submission" date="2016-10" db="EMBL/GenBank/DDBJ databases">
        <authorList>
            <person name="de Groot N.N."/>
        </authorList>
    </citation>
    <scope>NUCLEOTIDE SEQUENCE [LARGE SCALE GENOMIC DNA]</scope>
    <source>
        <strain evidence="3">CGMCC 1.10697</strain>
    </source>
</reference>
<organism evidence="3 4">
    <name type="scientific">Nocardioides alpinus</name>
    <dbReference type="NCBI Taxonomy" id="748909"/>
    <lineage>
        <taxon>Bacteria</taxon>
        <taxon>Bacillati</taxon>
        <taxon>Actinomycetota</taxon>
        <taxon>Actinomycetes</taxon>
        <taxon>Propionibacteriales</taxon>
        <taxon>Nocardioidaceae</taxon>
        <taxon>Nocardioides</taxon>
    </lineage>
</organism>
<dbReference type="PANTHER" id="PTHR46233:SF1">
    <property type="entry name" value="CONSERVED PROTEIN"/>
    <property type="match status" value="1"/>
</dbReference>
<evidence type="ECO:0000313" key="4">
    <source>
        <dbReference type="Proteomes" id="UP000199113"/>
    </source>
</evidence>
<dbReference type="InterPro" id="IPR036866">
    <property type="entry name" value="RibonucZ/Hydroxyglut_hydro"/>
</dbReference>
<dbReference type="InterPro" id="IPR001279">
    <property type="entry name" value="Metallo-B-lactamas"/>
</dbReference>
<dbReference type="SMART" id="SM00849">
    <property type="entry name" value="Lactamase_B"/>
    <property type="match status" value="1"/>
</dbReference>
<dbReference type="RefSeq" id="WP_332871332.1">
    <property type="nucleotide sequence ID" value="NZ_FOKC01000006.1"/>
</dbReference>
<dbReference type="Proteomes" id="UP000199113">
    <property type="component" value="Unassembled WGS sequence"/>
</dbReference>
<dbReference type="InterPro" id="IPR051453">
    <property type="entry name" value="MBL_Glyoxalase_II"/>
</dbReference>
<dbReference type="CDD" id="cd06262">
    <property type="entry name" value="metallo-hydrolase-like_MBL-fold"/>
    <property type="match status" value="1"/>
</dbReference>
<evidence type="ECO:0000256" key="1">
    <source>
        <dbReference type="SAM" id="MobiDB-lite"/>
    </source>
</evidence>
<feature type="domain" description="Metallo-beta-lactamase" evidence="2">
    <location>
        <begin position="39"/>
        <end position="211"/>
    </location>
</feature>
<protein>
    <submittedName>
        <fullName evidence="3">Glyoxylase, beta-lactamase superfamily II</fullName>
    </submittedName>
</protein>
<dbReference type="PANTHER" id="PTHR46233">
    <property type="entry name" value="HYDROXYACYLGLUTATHIONE HYDROLASE GLOC"/>
    <property type="match status" value="1"/>
</dbReference>
<feature type="region of interest" description="Disordered" evidence="1">
    <location>
        <begin position="1"/>
        <end position="22"/>
    </location>
</feature>
<dbReference type="AlphaFoldDB" id="A0A1I0ZQ99"/>
<proteinExistence type="predicted"/>
<sequence length="232" mass="24503">MVTDDNESYTGDVSPGGPPDTRTLGCLTMTKVAVDPEMSNNCYLLHCSETDELVLVDAAAEPGRLLELIGDRSLTSIVTTHQHWDHHRGLAAVKAAHPGAVVVAGEPDADAITEQTGVAVDRRVGAGDKVAVGTCDLHVIPIAGHTPGSIVLLIDDSSVSATPHLFTGDSLFPGGVGATRGDADLFAQLIDEVETKIFGRLPDETWFYPGHGGDGVLGNERPHLAEWRARGW</sequence>
<accession>A0A1I0ZQ99</accession>
<name>A0A1I0ZQ99_9ACTN</name>
<evidence type="ECO:0000313" key="3">
    <source>
        <dbReference type="EMBL" id="SFB27835.1"/>
    </source>
</evidence>
<dbReference type="SUPFAM" id="SSF56281">
    <property type="entry name" value="Metallo-hydrolase/oxidoreductase"/>
    <property type="match status" value="1"/>
</dbReference>
<gene>
    <name evidence="3" type="ORF">SAMN05192575_106149</name>
</gene>
<evidence type="ECO:0000259" key="2">
    <source>
        <dbReference type="SMART" id="SM00849"/>
    </source>
</evidence>
<dbReference type="Gene3D" id="3.60.15.10">
    <property type="entry name" value="Ribonuclease Z/Hydroxyacylglutathione hydrolase-like"/>
    <property type="match status" value="1"/>
</dbReference>
<dbReference type="Pfam" id="PF00753">
    <property type="entry name" value="Lactamase_B"/>
    <property type="match status" value="1"/>
</dbReference>
<dbReference type="EMBL" id="FOKC01000006">
    <property type="protein sequence ID" value="SFB27835.1"/>
    <property type="molecule type" value="Genomic_DNA"/>
</dbReference>